<sequence length="436" mass="50223">MASKSTFFFLTIFLFFINLTVSQQISTVDSECTNRWIHIRTLPSRFNLDLLSTCNHYPITDDLCPYLANHGLGPKTHTHTRSWYRTDPLLLELIFHRRILEYPCLTPDPNLATAIFLPYYAGIDSLRYLYGPDLNSSSDHGSDLLHFLTNDSPEIWSRRSGHDHFLIMARPAWDFSQPLTVDPPIWGTSFLERREFFNLTALTLESRFWSWQEQAVPYPTSFHPHSLPFFESWIRRVRRSRRSSLMLFAGGGGTSSSPNIRRSIRLECTTTNSNVTKSENAKICDFVDCSNGICEHDPIRFMKPMLQSSFCLQPPGDTPTRKATFDGMIAGCIPVFFEDQTAKMQYQWHLPESEYSEFSVMIPKEDVVFRGVKIADVLMSIPKEEVVRMREKVIEIMHRVMYRRHGASLGLMSKKDAVDIAIDGVLNKIKSRVDDL</sequence>
<dbReference type="PANTHER" id="PTHR11062">
    <property type="entry name" value="EXOSTOSIN HEPARAN SULFATE GLYCOSYLTRANSFERASE -RELATED"/>
    <property type="match status" value="1"/>
</dbReference>
<dbReference type="GO" id="GO:0000139">
    <property type="term" value="C:Golgi membrane"/>
    <property type="evidence" value="ECO:0007669"/>
    <property type="project" value="UniProtKB-SubCell"/>
</dbReference>
<dbReference type="Proteomes" id="UP000029120">
    <property type="component" value="Chromosome 7"/>
</dbReference>
<dbReference type="PANTHER" id="PTHR11062:SF58">
    <property type="entry name" value="XYLOGLUCAN GALACTOSYLTRANSFERASE GT19-RELATED"/>
    <property type="match status" value="1"/>
</dbReference>
<organism evidence="9 10">
    <name type="scientific">Arabis alpina</name>
    <name type="common">Alpine rock-cress</name>
    <dbReference type="NCBI Taxonomy" id="50452"/>
    <lineage>
        <taxon>Eukaryota</taxon>
        <taxon>Viridiplantae</taxon>
        <taxon>Streptophyta</taxon>
        <taxon>Embryophyta</taxon>
        <taxon>Tracheophyta</taxon>
        <taxon>Spermatophyta</taxon>
        <taxon>Magnoliopsida</taxon>
        <taxon>eudicotyledons</taxon>
        <taxon>Gunneridae</taxon>
        <taxon>Pentapetalae</taxon>
        <taxon>rosids</taxon>
        <taxon>malvids</taxon>
        <taxon>Brassicales</taxon>
        <taxon>Brassicaceae</taxon>
        <taxon>Arabideae</taxon>
        <taxon>Arabis</taxon>
    </lineage>
</organism>
<evidence type="ECO:0000259" key="8">
    <source>
        <dbReference type="Pfam" id="PF03016"/>
    </source>
</evidence>
<comment type="subcellular location">
    <subcellularLocation>
        <location evidence="1">Golgi apparatus membrane</location>
        <topology evidence="1">Single-pass type II membrane protein</topology>
    </subcellularLocation>
</comment>
<evidence type="ECO:0000256" key="3">
    <source>
        <dbReference type="ARBA" id="ARBA00022676"/>
    </source>
</evidence>
<protein>
    <recommendedName>
        <fullName evidence="8">Exostosin GT47 domain-containing protein</fullName>
    </recommendedName>
</protein>
<reference evidence="10" key="1">
    <citation type="journal article" date="2015" name="Nat. Plants">
        <title>Genome expansion of Arabis alpina linked with retrotransposition and reduced symmetric DNA methylation.</title>
        <authorList>
            <person name="Willing E.M."/>
            <person name="Rawat V."/>
            <person name="Mandakova T."/>
            <person name="Maumus F."/>
            <person name="James G.V."/>
            <person name="Nordstroem K.J."/>
            <person name="Becker C."/>
            <person name="Warthmann N."/>
            <person name="Chica C."/>
            <person name="Szarzynska B."/>
            <person name="Zytnicki M."/>
            <person name="Albani M.C."/>
            <person name="Kiefer C."/>
            <person name="Bergonzi S."/>
            <person name="Castaings L."/>
            <person name="Mateos J.L."/>
            <person name="Berns M.C."/>
            <person name="Bujdoso N."/>
            <person name="Piofczyk T."/>
            <person name="de Lorenzo L."/>
            <person name="Barrero-Sicilia C."/>
            <person name="Mateos I."/>
            <person name="Piednoel M."/>
            <person name="Hagmann J."/>
            <person name="Chen-Min-Tao R."/>
            <person name="Iglesias-Fernandez R."/>
            <person name="Schuster S.C."/>
            <person name="Alonso-Blanco C."/>
            <person name="Roudier F."/>
            <person name="Carbonero P."/>
            <person name="Paz-Ares J."/>
            <person name="Davis S.J."/>
            <person name="Pecinka A."/>
            <person name="Quesneville H."/>
            <person name="Colot V."/>
            <person name="Lysak M.A."/>
            <person name="Weigel D."/>
            <person name="Coupland G."/>
            <person name="Schneeberger K."/>
        </authorList>
    </citation>
    <scope>NUCLEOTIDE SEQUENCE [LARGE SCALE GENOMIC DNA]</scope>
    <source>
        <strain evidence="10">cv. Pajares</strain>
    </source>
</reference>
<evidence type="ECO:0000313" key="9">
    <source>
        <dbReference type="EMBL" id="KFK28819.1"/>
    </source>
</evidence>
<keyword evidence="6" id="KW-0333">Golgi apparatus</keyword>
<dbReference type="eggNOG" id="KOG1021">
    <property type="taxonomic scope" value="Eukaryota"/>
</dbReference>
<gene>
    <name evidence="9" type="ordered locus">AALP_Aa7g053300</name>
</gene>
<keyword evidence="4" id="KW-0808">Transferase</keyword>
<keyword evidence="5" id="KW-0812">Transmembrane</keyword>
<keyword evidence="3" id="KW-0328">Glycosyltransferase</keyword>
<keyword evidence="5" id="KW-0735">Signal-anchor</keyword>
<evidence type="ECO:0000256" key="6">
    <source>
        <dbReference type="ARBA" id="ARBA00023034"/>
    </source>
</evidence>
<evidence type="ECO:0000256" key="2">
    <source>
        <dbReference type="ARBA" id="ARBA00010271"/>
    </source>
</evidence>
<accession>A0A087GG17</accession>
<proteinExistence type="inferred from homology"/>
<dbReference type="OMA" id="ARAWPWQ"/>
<name>A0A087GG17_ARAAL</name>
<dbReference type="InterPro" id="IPR040911">
    <property type="entry name" value="Exostosin_GT47"/>
</dbReference>
<feature type="signal peptide" evidence="7">
    <location>
        <begin position="1"/>
        <end position="22"/>
    </location>
</feature>
<dbReference type="EMBL" id="CM002875">
    <property type="protein sequence ID" value="KFK28819.1"/>
    <property type="molecule type" value="Genomic_DNA"/>
</dbReference>
<evidence type="ECO:0000256" key="7">
    <source>
        <dbReference type="SAM" id="SignalP"/>
    </source>
</evidence>
<evidence type="ECO:0000256" key="5">
    <source>
        <dbReference type="ARBA" id="ARBA00022968"/>
    </source>
</evidence>
<feature type="chain" id="PRO_5001821998" description="Exostosin GT47 domain-containing protein" evidence="7">
    <location>
        <begin position="23"/>
        <end position="436"/>
    </location>
</feature>
<evidence type="ECO:0000256" key="1">
    <source>
        <dbReference type="ARBA" id="ARBA00004323"/>
    </source>
</evidence>
<evidence type="ECO:0000256" key="4">
    <source>
        <dbReference type="ARBA" id="ARBA00022679"/>
    </source>
</evidence>
<dbReference type="Gramene" id="KFK28819">
    <property type="protein sequence ID" value="KFK28819"/>
    <property type="gene ID" value="AALP_AA7G053300"/>
</dbReference>
<dbReference type="AlphaFoldDB" id="A0A087GG17"/>
<evidence type="ECO:0000313" key="10">
    <source>
        <dbReference type="Proteomes" id="UP000029120"/>
    </source>
</evidence>
<comment type="similarity">
    <text evidence="2">Belongs to the glycosyltransferase 47 family.</text>
</comment>
<feature type="domain" description="Exostosin GT47" evidence="8">
    <location>
        <begin position="34"/>
        <end position="369"/>
    </location>
</feature>
<dbReference type="Pfam" id="PF03016">
    <property type="entry name" value="Exostosin_GT47"/>
    <property type="match status" value="1"/>
</dbReference>
<dbReference type="GO" id="GO:0016757">
    <property type="term" value="F:glycosyltransferase activity"/>
    <property type="evidence" value="ECO:0007669"/>
    <property type="project" value="UniProtKB-KW"/>
</dbReference>
<dbReference type="InterPro" id="IPR004263">
    <property type="entry name" value="Exostosin"/>
</dbReference>
<keyword evidence="7" id="KW-0732">Signal</keyword>
<dbReference type="OrthoDB" id="1924787at2759"/>
<keyword evidence="10" id="KW-1185">Reference proteome</keyword>